<sequence>MLSVLARRFVGAVSTCATPLCAAVRGFSTQKPPVNPFYDFNNVTKELRRISEEYHIRDRLPETALLEDLGYKQLIKAIRKKHGGFGAVALKMGFKLDADKMEIHRKLTARAKRRHQRHLRLKMHRIF</sequence>
<accession>A0AAD5M9Q7</accession>
<evidence type="ECO:0000313" key="1">
    <source>
        <dbReference type="EMBL" id="KAJ0409836.1"/>
    </source>
</evidence>
<dbReference type="Proteomes" id="UP001209570">
    <property type="component" value="Unassembled WGS sequence"/>
</dbReference>
<comment type="caution">
    <text evidence="1">The sequence shown here is derived from an EMBL/GenBank/DDBJ whole genome shotgun (WGS) entry which is preliminary data.</text>
</comment>
<reference evidence="1" key="1">
    <citation type="submission" date="2021-12" db="EMBL/GenBank/DDBJ databases">
        <title>Prjna785345.</title>
        <authorList>
            <person name="Rujirawat T."/>
            <person name="Krajaejun T."/>
        </authorList>
    </citation>
    <scope>NUCLEOTIDE SEQUENCE</scope>
    <source>
        <strain evidence="1">Pi057C3</strain>
    </source>
</reference>
<keyword evidence="2" id="KW-1185">Reference proteome</keyword>
<dbReference type="EMBL" id="JAKCXM010000002">
    <property type="protein sequence ID" value="KAJ0409836.1"/>
    <property type="molecule type" value="Genomic_DNA"/>
</dbReference>
<organism evidence="1 2">
    <name type="scientific">Pythium insidiosum</name>
    <name type="common">Pythiosis disease agent</name>
    <dbReference type="NCBI Taxonomy" id="114742"/>
    <lineage>
        <taxon>Eukaryota</taxon>
        <taxon>Sar</taxon>
        <taxon>Stramenopiles</taxon>
        <taxon>Oomycota</taxon>
        <taxon>Peronosporomycetes</taxon>
        <taxon>Pythiales</taxon>
        <taxon>Pythiaceae</taxon>
        <taxon>Pythium</taxon>
    </lineage>
</organism>
<name>A0AAD5M9Q7_PYTIN</name>
<proteinExistence type="predicted"/>
<dbReference type="AlphaFoldDB" id="A0AAD5M9Q7"/>
<evidence type="ECO:0000313" key="2">
    <source>
        <dbReference type="Proteomes" id="UP001209570"/>
    </source>
</evidence>
<gene>
    <name evidence="1" type="ORF">P43SY_005730</name>
</gene>
<protein>
    <submittedName>
        <fullName evidence="1">Uncharacterized protein</fullName>
    </submittedName>
</protein>